<evidence type="ECO:0000256" key="1">
    <source>
        <dbReference type="SAM" id="MobiDB-lite"/>
    </source>
</evidence>
<feature type="region of interest" description="Disordered" evidence="1">
    <location>
        <begin position="59"/>
        <end position="79"/>
    </location>
</feature>
<protein>
    <submittedName>
        <fullName evidence="2">Uncharacterized protein</fullName>
    </submittedName>
</protein>
<proteinExistence type="predicted"/>
<gene>
    <name evidence="2" type="ORF">HMPREF9453_00213</name>
</gene>
<dbReference type="EMBL" id="ADLT01000007">
    <property type="protein sequence ID" value="EHO63853.1"/>
    <property type="molecule type" value="Genomic_DNA"/>
</dbReference>
<feature type="region of interest" description="Disordered" evidence="1">
    <location>
        <begin position="105"/>
        <end position="125"/>
    </location>
</feature>
<evidence type="ECO:0000313" key="2">
    <source>
        <dbReference type="EMBL" id="EHO63853.1"/>
    </source>
</evidence>
<name>H1CXX5_9FIRM</name>
<feature type="compositionally biased region" description="Polar residues" evidence="1">
    <location>
        <begin position="63"/>
        <end position="73"/>
    </location>
</feature>
<dbReference type="AlphaFoldDB" id="H1CXX5"/>
<dbReference type="HOGENOM" id="CLU_1658057_0_0_9"/>
<reference evidence="2 3" key="1">
    <citation type="submission" date="2011-11" db="EMBL/GenBank/DDBJ databases">
        <title>The Genome Sequence of Dialister succinatiphilus YIT 11850.</title>
        <authorList>
            <consortium name="The Broad Institute Genome Sequencing Platform"/>
            <person name="Earl A."/>
            <person name="Ward D."/>
            <person name="Feldgarden M."/>
            <person name="Gevers D."/>
            <person name="Morotomi M."/>
            <person name="Young S.K."/>
            <person name="Zeng Q."/>
            <person name="Gargeya S."/>
            <person name="Fitzgerald M."/>
            <person name="Haas B."/>
            <person name="Abouelleil A."/>
            <person name="Alvarado L."/>
            <person name="Arachchi H.M."/>
            <person name="Berlin A."/>
            <person name="Brown A."/>
            <person name="Chapman S.B."/>
            <person name="Dunbar C."/>
            <person name="Gearin G."/>
            <person name="Goldberg J."/>
            <person name="Griggs A."/>
            <person name="Gujja S."/>
            <person name="Heiman D."/>
            <person name="Howarth C."/>
            <person name="Lui A."/>
            <person name="MacDonald P.J.P."/>
            <person name="Montmayeur A."/>
            <person name="Murphy C."/>
            <person name="Neiman D."/>
            <person name="Pearson M."/>
            <person name="Priest M."/>
            <person name="Roberts A."/>
            <person name="Saif S."/>
            <person name="Shea T."/>
            <person name="Sisk P."/>
            <person name="Stolte C."/>
            <person name="Sykes S."/>
            <person name="Wortman J."/>
            <person name="Nusbaum C."/>
            <person name="Birren B."/>
        </authorList>
    </citation>
    <scope>NUCLEOTIDE SEQUENCE [LARGE SCALE GENOMIC DNA]</scope>
    <source>
        <strain evidence="2 3">YIT 11850</strain>
    </source>
</reference>
<keyword evidence="3" id="KW-1185">Reference proteome</keyword>
<dbReference type="STRING" id="742743.HMPREF9453_00213"/>
<organism evidence="2 3">
    <name type="scientific">Dialister succinatiphilus YIT 11850</name>
    <dbReference type="NCBI Taxonomy" id="742743"/>
    <lineage>
        <taxon>Bacteria</taxon>
        <taxon>Bacillati</taxon>
        <taxon>Bacillota</taxon>
        <taxon>Negativicutes</taxon>
        <taxon>Veillonellales</taxon>
        <taxon>Veillonellaceae</taxon>
        <taxon>Dialister</taxon>
    </lineage>
</organism>
<dbReference type="Proteomes" id="UP000003277">
    <property type="component" value="Unassembled WGS sequence"/>
</dbReference>
<evidence type="ECO:0000313" key="3">
    <source>
        <dbReference type="Proteomes" id="UP000003277"/>
    </source>
</evidence>
<sequence length="159" mass="17292">MRFEQIETIRRSDFRHSDFRLSDGIEGDSFSVMSHGQHGSGRFLDFARNDGRRLETIRRETSDGQISDGQTSDGPFGPFVGGLYNHRGPLLLVKSYNRAFGAKGKHADQAAPVGNAPLSPLRGTSPRRGKFALHSVFALISNARHSAGKSAPSGGKVVR</sequence>
<comment type="caution">
    <text evidence="2">The sequence shown here is derived from an EMBL/GenBank/DDBJ whole genome shotgun (WGS) entry which is preliminary data.</text>
</comment>
<accession>H1CXX5</accession>